<dbReference type="Gene3D" id="1.20.1330.10">
    <property type="entry name" value="f41 fragment of flagellin, N-terminal domain"/>
    <property type="match status" value="1"/>
</dbReference>
<dbReference type="GO" id="GO:0009288">
    <property type="term" value="C:bacterial-type flagellum"/>
    <property type="evidence" value="ECO:0007669"/>
    <property type="project" value="UniProtKB-SubCell"/>
</dbReference>
<dbReference type="SUPFAM" id="SSF64518">
    <property type="entry name" value="Phase 1 flagellin"/>
    <property type="match status" value="1"/>
</dbReference>
<comment type="similarity">
    <text evidence="1 3">Belongs to the bacterial flagellin family.</text>
</comment>
<evidence type="ECO:0000313" key="6">
    <source>
        <dbReference type="EMBL" id="MBB3146277.1"/>
    </source>
</evidence>
<keyword evidence="3" id="KW-0964">Secreted</keyword>
<feature type="domain" description="Flagellin N-terminal" evidence="4">
    <location>
        <begin position="4"/>
        <end position="136"/>
    </location>
</feature>
<evidence type="ECO:0000256" key="1">
    <source>
        <dbReference type="ARBA" id="ARBA00005709"/>
    </source>
</evidence>
<keyword evidence="6" id="KW-0282">Flagellum</keyword>
<sequence>MTSILTNASAMTALQTLNTTNKNLATTQDRIATGQRVSTASDNAAYWSIATGMRTQNSALSAVKDGLGLGASIVDTAYTALTSAIDLAQKIQAKYVAKETPGTDATIIDADIAQMKAQIVEMAKGATFQGVNLLSAAGADQDVVTGYDSVTGVSTLTVAAFDLETEIGDATTVNSSVLMGTAITNMKAAAAAYGSVKTRIDTQQSFTSNLMDAIDRGVGQLVDADMNAESARLSALQVQQQLGIQALSIANSSNQSILSLFRG</sequence>
<dbReference type="PANTHER" id="PTHR42792:SF2">
    <property type="entry name" value="FLAGELLIN"/>
    <property type="match status" value="1"/>
</dbReference>
<keyword evidence="7" id="KW-1185">Reference proteome</keyword>
<comment type="subcellular location">
    <subcellularLocation>
        <location evidence="3">Secreted</location>
    </subcellularLocation>
    <subcellularLocation>
        <location evidence="3">Bacterial flagellum</location>
    </subcellularLocation>
</comment>
<evidence type="ECO:0000256" key="3">
    <source>
        <dbReference type="RuleBase" id="RU362073"/>
    </source>
</evidence>
<accession>A0A839U6Y9</accession>
<feature type="domain" description="Flagellin C-terminal" evidence="5">
    <location>
        <begin position="179"/>
        <end position="261"/>
    </location>
</feature>
<evidence type="ECO:0000256" key="2">
    <source>
        <dbReference type="ARBA" id="ARBA00023143"/>
    </source>
</evidence>
<evidence type="ECO:0000313" key="7">
    <source>
        <dbReference type="Proteomes" id="UP000554520"/>
    </source>
</evidence>
<keyword evidence="6" id="KW-0966">Cell projection</keyword>
<evidence type="ECO:0000259" key="4">
    <source>
        <dbReference type="Pfam" id="PF00669"/>
    </source>
</evidence>
<proteinExistence type="inferred from homology"/>
<comment type="caution">
    <text evidence="6">The sequence shown here is derived from an EMBL/GenBank/DDBJ whole genome shotgun (WGS) entry which is preliminary data.</text>
</comment>
<keyword evidence="6" id="KW-0969">Cilium</keyword>
<protein>
    <recommendedName>
        <fullName evidence="3">Flagellin</fullName>
    </recommendedName>
</protein>
<dbReference type="GO" id="GO:0005198">
    <property type="term" value="F:structural molecule activity"/>
    <property type="evidence" value="ECO:0007669"/>
    <property type="project" value="UniProtKB-UniRule"/>
</dbReference>
<evidence type="ECO:0000259" key="5">
    <source>
        <dbReference type="Pfam" id="PF00700"/>
    </source>
</evidence>
<comment type="function">
    <text evidence="3">Flagellin is the subunit protein which polymerizes to form the filaments of bacterial flagella.</text>
</comment>
<keyword evidence="2 3" id="KW-0975">Bacterial flagellum</keyword>
<organism evidence="6 7">
    <name type="scientific">Phyllobacterium trifolii</name>
    <dbReference type="NCBI Taxonomy" id="300193"/>
    <lineage>
        <taxon>Bacteria</taxon>
        <taxon>Pseudomonadati</taxon>
        <taxon>Pseudomonadota</taxon>
        <taxon>Alphaproteobacteria</taxon>
        <taxon>Hyphomicrobiales</taxon>
        <taxon>Phyllobacteriaceae</taxon>
        <taxon>Phyllobacterium</taxon>
    </lineage>
</organism>
<dbReference type="InterPro" id="IPR046358">
    <property type="entry name" value="Flagellin_C"/>
</dbReference>
<dbReference type="Proteomes" id="UP000554520">
    <property type="component" value="Unassembled WGS sequence"/>
</dbReference>
<name>A0A839U6Y9_9HYPH</name>
<dbReference type="AlphaFoldDB" id="A0A839U6Y9"/>
<dbReference type="PANTHER" id="PTHR42792">
    <property type="entry name" value="FLAGELLIN"/>
    <property type="match status" value="1"/>
</dbReference>
<dbReference type="InterPro" id="IPR001492">
    <property type="entry name" value="Flagellin"/>
</dbReference>
<gene>
    <name evidence="6" type="ORF">FHS21_002692</name>
</gene>
<reference evidence="6 7" key="1">
    <citation type="submission" date="2020-08" db="EMBL/GenBank/DDBJ databases">
        <title>Genomic Encyclopedia of Type Strains, Phase III (KMG-III): the genomes of soil and plant-associated and newly described type strains.</title>
        <authorList>
            <person name="Whitman W."/>
        </authorList>
    </citation>
    <scope>NUCLEOTIDE SEQUENCE [LARGE SCALE GENOMIC DNA]</scope>
    <source>
        <strain evidence="6 7">CECT 7015</strain>
    </source>
</reference>
<dbReference type="GO" id="GO:0005576">
    <property type="term" value="C:extracellular region"/>
    <property type="evidence" value="ECO:0007669"/>
    <property type="project" value="UniProtKB-SubCell"/>
</dbReference>
<dbReference type="RefSeq" id="WP_183662125.1">
    <property type="nucleotide sequence ID" value="NZ_JACHXN010000007.1"/>
</dbReference>
<dbReference type="InterPro" id="IPR001029">
    <property type="entry name" value="Flagellin_N"/>
</dbReference>
<dbReference type="Pfam" id="PF00700">
    <property type="entry name" value="Flagellin_C"/>
    <property type="match status" value="1"/>
</dbReference>
<dbReference type="Pfam" id="PF00669">
    <property type="entry name" value="Flagellin_N"/>
    <property type="match status" value="1"/>
</dbReference>
<dbReference type="EMBL" id="JACHXN010000007">
    <property type="protein sequence ID" value="MBB3146277.1"/>
    <property type="molecule type" value="Genomic_DNA"/>
</dbReference>